<dbReference type="InterPro" id="IPR039425">
    <property type="entry name" value="RNA_pol_sigma-70-like"/>
</dbReference>
<feature type="region of interest" description="Disordered" evidence="6">
    <location>
        <begin position="158"/>
        <end position="187"/>
    </location>
</feature>
<keyword evidence="2" id="KW-0805">Transcription regulation</keyword>
<evidence type="ECO:0000313" key="10">
    <source>
        <dbReference type="Proteomes" id="UP000604475"/>
    </source>
</evidence>
<dbReference type="Pfam" id="PF04542">
    <property type="entry name" value="Sigma70_r2"/>
    <property type="match status" value="1"/>
</dbReference>
<sequence>MRGDVERERGADDRCLPVGTPEPTPARAAAAEPGQPAGLTGAGPPGQANEADRDRVSHADSDGLGQPSGGGQQPGARWSEHRDEDFAAFVRRCGTRLTRFAYLLVGDLGQAEDLVQTALVKTWLRGAHVTADTREAYVRRVIVTTSVSWWRSARWRGERPMGVTDPPGPARPADPADPAERADPTDATAVVDERDALLAALRRLPPRQRAAVVLRHYLALTEAETADILRCSVGTVKSQTSRGLATLRTLVPPA</sequence>
<dbReference type="Gene3D" id="1.10.1740.10">
    <property type="match status" value="1"/>
</dbReference>
<evidence type="ECO:0000256" key="2">
    <source>
        <dbReference type="ARBA" id="ARBA00023015"/>
    </source>
</evidence>
<dbReference type="SUPFAM" id="SSF88946">
    <property type="entry name" value="Sigma2 domain of RNA polymerase sigma factors"/>
    <property type="match status" value="1"/>
</dbReference>
<feature type="compositionally biased region" description="Basic and acidic residues" evidence="6">
    <location>
        <begin position="1"/>
        <end position="15"/>
    </location>
</feature>
<dbReference type="RefSeq" id="WP_203001860.1">
    <property type="nucleotide sequence ID" value="NZ_JADWYU010000086.1"/>
</dbReference>
<keyword evidence="3" id="KW-0731">Sigma factor</keyword>
<evidence type="ECO:0000256" key="1">
    <source>
        <dbReference type="ARBA" id="ARBA00010641"/>
    </source>
</evidence>
<feature type="compositionally biased region" description="Low complexity" evidence="6">
    <location>
        <begin position="19"/>
        <end position="38"/>
    </location>
</feature>
<dbReference type="GO" id="GO:0016987">
    <property type="term" value="F:sigma factor activity"/>
    <property type="evidence" value="ECO:0007669"/>
    <property type="project" value="UniProtKB-KW"/>
</dbReference>
<dbReference type="Proteomes" id="UP000604475">
    <property type="component" value="Unassembled WGS sequence"/>
</dbReference>
<accession>A0A937RIV8</accession>
<dbReference type="InterPro" id="IPR013325">
    <property type="entry name" value="RNA_pol_sigma_r2"/>
</dbReference>
<dbReference type="GO" id="GO:0003677">
    <property type="term" value="F:DNA binding"/>
    <property type="evidence" value="ECO:0007669"/>
    <property type="project" value="UniProtKB-KW"/>
</dbReference>
<keyword evidence="4" id="KW-0238">DNA-binding</keyword>
<dbReference type="PANTHER" id="PTHR43133:SF50">
    <property type="entry name" value="ECF RNA POLYMERASE SIGMA FACTOR SIGM"/>
    <property type="match status" value="1"/>
</dbReference>
<evidence type="ECO:0000259" key="7">
    <source>
        <dbReference type="Pfam" id="PF04542"/>
    </source>
</evidence>
<keyword evidence="5" id="KW-0804">Transcription</keyword>
<feature type="compositionally biased region" description="Basic and acidic residues" evidence="6">
    <location>
        <begin position="50"/>
        <end position="61"/>
    </location>
</feature>
<reference evidence="9" key="1">
    <citation type="submission" date="2020-12" db="EMBL/GenBank/DDBJ databases">
        <title>Genomic characterization of non-nitrogen-fixing Frankia strains.</title>
        <authorList>
            <person name="Carlos-Shanley C."/>
            <person name="Guerra T."/>
            <person name="Hahn D."/>
        </authorList>
    </citation>
    <scope>NUCLEOTIDE SEQUENCE</scope>
    <source>
        <strain evidence="9">CN6</strain>
    </source>
</reference>
<feature type="region of interest" description="Disordered" evidence="6">
    <location>
        <begin position="1"/>
        <end position="80"/>
    </location>
</feature>
<evidence type="ECO:0000313" key="9">
    <source>
        <dbReference type="EMBL" id="MBL7631160.1"/>
    </source>
</evidence>
<feature type="domain" description="RNA polymerase sigma factor 70 region 4 type 2" evidence="8">
    <location>
        <begin position="195"/>
        <end position="247"/>
    </location>
</feature>
<organism evidence="9 10">
    <name type="scientific">Frankia nepalensis</name>
    <dbReference type="NCBI Taxonomy" id="1836974"/>
    <lineage>
        <taxon>Bacteria</taxon>
        <taxon>Bacillati</taxon>
        <taxon>Actinomycetota</taxon>
        <taxon>Actinomycetes</taxon>
        <taxon>Frankiales</taxon>
        <taxon>Frankiaceae</taxon>
        <taxon>Frankia</taxon>
    </lineage>
</organism>
<dbReference type="SUPFAM" id="SSF88659">
    <property type="entry name" value="Sigma3 and sigma4 domains of RNA polymerase sigma factors"/>
    <property type="match status" value="1"/>
</dbReference>
<comment type="caution">
    <text evidence="9">The sequence shown here is derived from an EMBL/GenBank/DDBJ whole genome shotgun (WGS) entry which is preliminary data.</text>
</comment>
<comment type="similarity">
    <text evidence="1">Belongs to the sigma-70 factor family. ECF subfamily.</text>
</comment>
<evidence type="ECO:0000259" key="8">
    <source>
        <dbReference type="Pfam" id="PF08281"/>
    </source>
</evidence>
<dbReference type="GO" id="GO:0006352">
    <property type="term" value="P:DNA-templated transcription initiation"/>
    <property type="evidence" value="ECO:0007669"/>
    <property type="project" value="InterPro"/>
</dbReference>
<keyword evidence="10" id="KW-1185">Reference proteome</keyword>
<dbReference type="InterPro" id="IPR007627">
    <property type="entry name" value="RNA_pol_sigma70_r2"/>
</dbReference>
<name>A0A937RIV8_9ACTN</name>
<proteinExistence type="inferred from homology"/>
<dbReference type="AlphaFoldDB" id="A0A937RIV8"/>
<dbReference type="InterPro" id="IPR014284">
    <property type="entry name" value="RNA_pol_sigma-70_dom"/>
</dbReference>
<dbReference type="NCBIfam" id="TIGR02983">
    <property type="entry name" value="SigE-fam_strep"/>
    <property type="match status" value="1"/>
</dbReference>
<dbReference type="InterPro" id="IPR013324">
    <property type="entry name" value="RNA_pol_sigma_r3/r4-like"/>
</dbReference>
<evidence type="ECO:0000256" key="3">
    <source>
        <dbReference type="ARBA" id="ARBA00023082"/>
    </source>
</evidence>
<gene>
    <name evidence="9" type="ORF">I7412_29180</name>
</gene>
<dbReference type="InterPro" id="IPR014325">
    <property type="entry name" value="RNA_pol_sigma-E_actinobac"/>
</dbReference>
<dbReference type="Gene3D" id="1.10.10.10">
    <property type="entry name" value="Winged helix-like DNA-binding domain superfamily/Winged helix DNA-binding domain"/>
    <property type="match status" value="1"/>
</dbReference>
<evidence type="ECO:0000256" key="5">
    <source>
        <dbReference type="ARBA" id="ARBA00023163"/>
    </source>
</evidence>
<dbReference type="NCBIfam" id="TIGR02937">
    <property type="entry name" value="sigma70-ECF"/>
    <property type="match status" value="1"/>
</dbReference>
<feature type="domain" description="RNA polymerase sigma-70 region 2" evidence="7">
    <location>
        <begin position="90"/>
        <end position="156"/>
    </location>
</feature>
<protein>
    <submittedName>
        <fullName evidence="9">SigE family RNA polymerase sigma factor</fullName>
    </submittedName>
</protein>
<dbReference type="InterPro" id="IPR013249">
    <property type="entry name" value="RNA_pol_sigma70_r4_t2"/>
</dbReference>
<evidence type="ECO:0000256" key="4">
    <source>
        <dbReference type="ARBA" id="ARBA00023125"/>
    </source>
</evidence>
<dbReference type="Pfam" id="PF08281">
    <property type="entry name" value="Sigma70_r4_2"/>
    <property type="match status" value="1"/>
</dbReference>
<dbReference type="CDD" id="cd06171">
    <property type="entry name" value="Sigma70_r4"/>
    <property type="match status" value="1"/>
</dbReference>
<dbReference type="EMBL" id="JAEACQ010000261">
    <property type="protein sequence ID" value="MBL7631160.1"/>
    <property type="molecule type" value="Genomic_DNA"/>
</dbReference>
<dbReference type="PANTHER" id="PTHR43133">
    <property type="entry name" value="RNA POLYMERASE ECF-TYPE SIGMA FACTO"/>
    <property type="match status" value="1"/>
</dbReference>
<dbReference type="InterPro" id="IPR036388">
    <property type="entry name" value="WH-like_DNA-bd_sf"/>
</dbReference>
<evidence type="ECO:0000256" key="6">
    <source>
        <dbReference type="SAM" id="MobiDB-lite"/>
    </source>
</evidence>